<dbReference type="EMBL" id="JAMXQS010000002">
    <property type="protein sequence ID" value="MCO6048982.1"/>
    <property type="molecule type" value="Genomic_DNA"/>
</dbReference>
<dbReference type="Pfam" id="PF25917">
    <property type="entry name" value="BSH_RND"/>
    <property type="match status" value="1"/>
</dbReference>
<dbReference type="Gene3D" id="2.40.30.170">
    <property type="match status" value="1"/>
</dbReference>
<evidence type="ECO:0000259" key="3">
    <source>
        <dbReference type="Pfam" id="PF25917"/>
    </source>
</evidence>
<dbReference type="NCBIfam" id="TIGR01730">
    <property type="entry name" value="RND_mfp"/>
    <property type="match status" value="1"/>
</dbReference>
<evidence type="ECO:0000256" key="1">
    <source>
        <dbReference type="ARBA" id="ARBA00009477"/>
    </source>
</evidence>
<comment type="caution">
    <text evidence="4">The sequence shown here is derived from an EMBL/GenBank/DDBJ whole genome shotgun (WGS) entry which is preliminary data.</text>
</comment>
<feature type="domain" description="Multidrug resistance protein MdtA-like barrel-sandwich hybrid" evidence="3">
    <location>
        <begin position="82"/>
        <end position="206"/>
    </location>
</feature>
<gene>
    <name evidence="4" type="ORF">NGM99_04155</name>
</gene>
<evidence type="ECO:0000256" key="2">
    <source>
        <dbReference type="SAM" id="SignalP"/>
    </source>
</evidence>
<accession>A0ABT1C2I4</accession>
<dbReference type="InterPro" id="IPR006143">
    <property type="entry name" value="RND_pump_MFP"/>
</dbReference>
<proteinExistence type="inferred from homology"/>
<dbReference type="Gene3D" id="2.40.50.100">
    <property type="match status" value="1"/>
</dbReference>
<dbReference type="SUPFAM" id="SSF111369">
    <property type="entry name" value="HlyD-like secretion proteins"/>
    <property type="match status" value="1"/>
</dbReference>
<evidence type="ECO:0000313" key="4">
    <source>
        <dbReference type="EMBL" id="MCO6048982.1"/>
    </source>
</evidence>
<name>A0ABT1C2I4_9HYPH</name>
<reference evidence="4 5" key="1">
    <citation type="submission" date="2022-06" db="EMBL/GenBank/DDBJ databases">
        <title>Mesorhizobium sp. strain RP14 Genome sequencing and assembly.</title>
        <authorList>
            <person name="Kim I."/>
        </authorList>
    </citation>
    <scope>NUCLEOTIDE SEQUENCE [LARGE SCALE GENOMIC DNA]</scope>
    <source>
        <strain evidence="5">RP14(2022)</strain>
    </source>
</reference>
<dbReference type="Proteomes" id="UP001205906">
    <property type="component" value="Unassembled WGS sequence"/>
</dbReference>
<feature type="chain" id="PRO_5047332454" evidence="2">
    <location>
        <begin position="26"/>
        <end position="379"/>
    </location>
</feature>
<dbReference type="PANTHER" id="PTHR30469">
    <property type="entry name" value="MULTIDRUG RESISTANCE PROTEIN MDTA"/>
    <property type="match status" value="1"/>
</dbReference>
<keyword evidence="2" id="KW-0732">Signal</keyword>
<keyword evidence="5" id="KW-1185">Reference proteome</keyword>
<protein>
    <submittedName>
        <fullName evidence="4">Efflux RND transporter periplasmic adaptor subunit</fullName>
    </submittedName>
</protein>
<dbReference type="Gene3D" id="1.10.287.470">
    <property type="entry name" value="Helix hairpin bin"/>
    <property type="match status" value="1"/>
</dbReference>
<dbReference type="PANTHER" id="PTHR30469:SF15">
    <property type="entry name" value="HLYD FAMILY OF SECRETION PROTEINS"/>
    <property type="match status" value="1"/>
</dbReference>
<sequence length="379" mass="39214">MTFPFRTLPLAASLLLGLSLGNAEAEEARAATEAKSPDAPVSLSVTTDRVREQAVSVPISGTGLVEAWQEVVVGAESGGVALREVLVSEGDHVEKGQVLARLDAALLKAQIAQQDAAVRSAEASARNAVAASERALRLSRSGTLASETVETRQTTLETANAAVEQAKAVRDTLAVQLDRLEIRAPFAGVISAKPAVEGGMVQAGTEIARIQRDGALEARIKIPEQRLGLVSVGDAVTLDGSNGKPVTAKVTSLGQTVDATSHLATVAVRLPEGSGFRAGMFVRGTVNAAGGRALTVAQGALTWVDNKPAVFVVNDDSTVSRRTVQAGARAEGRITVSGDLKPDEMVVAEGAGFLADGNRVLVVESQAQNDETVTGDTTR</sequence>
<evidence type="ECO:0000313" key="5">
    <source>
        <dbReference type="Proteomes" id="UP001205906"/>
    </source>
</evidence>
<dbReference type="InterPro" id="IPR058625">
    <property type="entry name" value="MdtA-like_BSH"/>
</dbReference>
<dbReference type="RefSeq" id="WP_252816284.1">
    <property type="nucleotide sequence ID" value="NZ_JAMXQS010000002.1"/>
</dbReference>
<feature type="signal peptide" evidence="2">
    <location>
        <begin position="1"/>
        <end position="25"/>
    </location>
</feature>
<comment type="similarity">
    <text evidence="1">Belongs to the membrane fusion protein (MFP) (TC 8.A.1) family.</text>
</comment>
<organism evidence="4 5">
    <name type="scientific">Mesorhizobium liriopis</name>
    <dbReference type="NCBI Taxonomy" id="2953882"/>
    <lineage>
        <taxon>Bacteria</taxon>
        <taxon>Pseudomonadati</taxon>
        <taxon>Pseudomonadota</taxon>
        <taxon>Alphaproteobacteria</taxon>
        <taxon>Hyphomicrobiales</taxon>
        <taxon>Phyllobacteriaceae</taxon>
        <taxon>Mesorhizobium</taxon>
    </lineage>
</organism>
<dbReference type="Gene3D" id="2.40.420.20">
    <property type="match status" value="1"/>
</dbReference>